<evidence type="ECO:0000313" key="3">
    <source>
        <dbReference type="Proteomes" id="UP001186944"/>
    </source>
</evidence>
<dbReference type="Pfam" id="PF00078">
    <property type="entry name" value="RVT_1"/>
    <property type="match status" value="1"/>
</dbReference>
<dbReference type="PANTHER" id="PTHR47027">
    <property type="entry name" value="REVERSE TRANSCRIPTASE DOMAIN-CONTAINING PROTEIN"/>
    <property type="match status" value="1"/>
</dbReference>
<dbReference type="AlphaFoldDB" id="A0AA88XKI6"/>
<reference evidence="2" key="1">
    <citation type="submission" date="2019-08" db="EMBL/GenBank/DDBJ databases">
        <title>The improved chromosome-level genome for the pearl oyster Pinctada fucata martensii using PacBio sequencing and Hi-C.</title>
        <authorList>
            <person name="Zheng Z."/>
        </authorList>
    </citation>
    <scope>NUCLEOTIDE SEQUENCE</scope>
    <source>
        <strain evidence="2">ZZ-2019</strain>
        <tissue evidence="2">Adductor muscle</tissue>
    </source>
</reference>
<accession>A0AA88XKI6</accession>
<organism evidence="2 3">
    <name type="scientific">Pinctada imbricata</name>
    <name type="common">Atlantic pearl-oyster</name>
    <name type="synonym">Pinctada martensii</name>
    <dbReference type="NCBI Taxonomy" id="66713"/>
    <lineage>
        <taxon>Eukaryota</taxon>
        <taxon>Metazoa</taxon>
        <taxon>Spiralia</taxon>
        <taxon>Lophotrochozoa</taxon>
        <taxon>Mollusca</taxon>
        <taxon>Bivalvia</taxon>
        <taxon>Autobranchia</taxon>
        <taxon>Pteriomorphia</taxon>
        <taxon>Pterioida</taxon>
        <taxon>Pterioidea</taxon>
        <taxon>Pteriidae</taxon>
        <taxon>Pinctada</taxon>
    </lineage>
</organism>
<dbReference type="PANTHER" id="PTHR47027:SF20">
    <property type="entry name" value="REVERSE TRANSCRIPTASE-LIKE PROTEIN WITH RNA-DIRECTED DNA POLYMERASE DOMAIN"/>
    <property type="match status" value="1"/>
</dbReference>
<gene>
    <name evidence="2" type="ORF">FSP39_006351</name>
</gene>
<evidence type="ECO:0000259" key="1">
    <source>
        <dbReference type="Pfam" id="PF00078"/>
    </source>
</evidence>
<comment type="caution">
    <text evidence="2">The sequence shown here is derived from an EMBL/GenBank/DDBJ whole genome shotgun (WGS) entry which is preliminary data.</text>
</comment>
<protein>
    <recommendedName>
        <fullName evidence="1">Reverse transcriptase domain-containing protein</fullName>
    </recommendedName>
</protein>
<dbReference type="InterPro" id="IPR000477">
    <property type="entry name" value="RT_dom"/>
</dbReference>
<dbReference type="EMBL" id="VSWD01000011">
    <property type="protein sequence ID" value="KAK3087469.1"/>
    <property type="molecule type" value="Genomic_DNA"/>
</dbReference>
<dbReference type="Proteomes" id="UP001186944">
    <property type="component" value="Unassembled WGS sequence"/>
</dbReference>
<feature type="domain" description="Reverse transcriptase" evidence="1">
    <location>
        <begin position="17"/>
        <end position="134"/>
    </location>
</feature>
<proteinExistence type="predicted"/>
<name>A0AA88XKI6_PINIB</name>
<evidence type="ECO:0000313" key="2">
    <source>
        <dbReference type="EMBL" id="KAK3087469.1"/>
    </source>
</evidence>
<keyword evidence="3" id="KW-1185">Reference proteome</keyword>
<sequence length="245" mass="27686">MLRKLYFVGLTGKDWKLMQNWYTNLTSQVKWEGQLSSTFTEGQGVRQGGIWSPTAYKMYINPVLDLFEEKHLGLSIGATHLASPTCADDELLMSKCKFELHSMNKIQEKYANLENYTLSEQKSKIMIFNNKEPTPTDLFTLNGKPIEIVNCYKHLGITRRDNRGKTLTETVEDAIKTARRTIYSLMGAGLHGYNGVNPKVERTADAAVYILSGEIPIEADVDKKILSQLMNIFRGGGIEKEIALR</sequence>